<protein>
    <submittedName>
        <fullName evidence="3">M56 family metallopeptidase</fullName>
    </submittedName>
</protein>
<evidence type="ECO:0000313" key="3">
    <source>
        <dbReference type="EMBL" id="MBM6947502.1"/>
    </source>
</evidence>
<dbReference type="AlphaFoldDB" id="A0A938XAJ8"/>
<proteinExistence type="predicted"/>
<feature type="transmembrane region" description="Helical" evidence="1">
    <location>
        <begin position="301"/>
        <end position="319"/>
    </location>
</feature>
<reference evidence="3" key="2">
    <citation type="journal article" date="2021" name="Sci. Rep.">
        <title>The distribution of antibiotic resistance genes in chicken gut microbiota commensals.</title>
        <authorList>
            <person name="Juricova H."/>
            <person name="Matiasovicova J."/>
            <person name="Kubasova T."/>
            <person name="Cejkova D."/>
            <person name="Rychlik I."/>
        </authorList>
    </citation>
    <scope>NUCLEOTIDE SEQUENCE</scope>
    <source>
        <strain evidence="3">An582</strain>
    </source>
</reference>
<dbReference type="RefSeq" id="WP_204905548.1">
    <property type="nucleotide sequence ID" value="NZ_JACJKS010000002.1"/>
</dbReference>
<dbReference type="InterPro" id="IPR008756">
    <property type="entry name" value="Peptidase_M56"/>
</dbReference>
<keyword evidence="1" id="KW-1133">Transmembrane helix</keyword>
<dbReference type="PANTHER" id="PTHR34978">
    <property type="entry name" value="POSSIBLE SENSOR-TRANSDUCER PROTEIN BLAR"/>
    <property type="match status" value="1"/>
</dbReference>
<comment type="caution">
    <text evidence="3">The sequence shown here is derived from an EMBL/GenBank/DDBJ whole genome shotgun (WGS) entry which is preliminary data.</text>
</comment>
<dbReference type="EMBL" id="JACJKS010000002">
    <property type="protein sequence ID" value="MBM6947502.1"/>
    <property type="molecule type" value="Genomic_DNA"/>
</dbReference>
<dbReference type="CDD" id="cd07341">
    <property type="entry name" value="M56_BlaR1_MecR1_like"/>
    <property type="match status" value="1"/>
</dbReference>
<dbReference type="Proteomes" id="UP000705508">
    <property type="component" value="Unassembled WGS sequence"/>
</dbReference>
<feature type="transmembrane region" description="Helical" evidence="1">
    <location>
        <begin position="43"/>
        <end position="69"/>
    </location>
</feature>
<accession>A0A938XAJ8</accession>
<evidence type="ECO:0000313" key="4">
    <source>
        <dbReference type="Proteomes" id="UP000705508"/>
    </source>
</evidence>
<dbReference type="InterPro" id="IPR052173">
    <property type="entry name" value="Beta-lactam_resp_regulator"/>
</dbReference>
<feature type="transmembrane region" description="Helical" evidence="1">
    <location>
        <begin position="197"/>
        <end position="213"/>
    </location>
</feature>
<reference evidence="3" key="1">
    <citation type="submission" date="2020-08" db="EMBL/GenBank/DDBJ databases">
        <authorList>
            <person name="Cejkova D."/>
            <person name="Kubasova T."/>
            <person name="Jahodarova E."/>
            <person name="Rychlik I."/>
        </authorList>
    </citation>
    <scope>NUCLEOTIDE SEQUENCE</scope>
    <source>
        <strain evidence="3">An582</strain>
    </source>
</reference>
<feature type="transmembrane region" description="Helical" evidence="1">
    <location>
        <begin position="12"/>
        <end position="36"/>
    </location>
</feature>
<gene>
    <name evidence="3" type="ORF">H6A20_02330</name>
</gene>
<name>A0A938XAJ8_9CLOT</name>
<keyword evidence="1" id="KW-0472">Membrane</keyword>
<evidence type="ECO:0000259" key="2">
    <source>
        <dbReference type="Pfam" id="PF05569"/>
    </source>
</evidence>
<keyword evidence="1" id="KW-0812">Transmembrane</keyword>
<evidence type="ECO:0000256" key="1">
    <source>
        <dbReference type="SAM" id="Phobius"/>
    </source>
</evidence>
<sequence length="375" mass="43075">MIKALLLSPGPVLTCLLAIILLLAFFSLSVRFGFLYDRTNTRIFFAIISVICLRMVLPVNFPFTYSIYIRDFVRPVMDVLSASIADTPFMVFDCLYGIWAVGAVMQLCRFLKAKKVYTDRIREFIITKESSCAYLYDLAQNHSAKQVKIAVVPFPVSPGITGICNPVLILPEVDGFSKKELTYIFDHELYHYKKHDLALLLLIDIVCCIHWWNPLVYMMKKWFCLAMEITNDQAIMQGRDSADRLEYASLIIKISKKLQDAQNTPVYNLDFVGSRPSQLGLRIRYLYKDADNKTYLSAIRSLKFLFLTMLLVFSLFFVIESEATVTPADAEGSVVITEENSYFIKSENGYDLYVEGKYFTSFIEIPEEFKNLKIK</sequence>
<feature type="domain" description="Peptidase M56" evidence="2">
    <location>
        <begin position="91"/>
        <end position="283"/>
    </location>
</feature>
<dbReference type="Pfam" id="PF05569">
    <property type="entry name" value="Peptidase_M56"/>
    <property type="match status" value="1"/>
</dbReference>
<dbReference type="PANTHER" id="PTHR34978:SF3">
    <property type="entry name" value="SLR0241 PROTEIN"/>
    <property type="match status" value="1"/>
</dbReference>
<organism evidence="3 4">
    <name type="scientific">Mordavella massiliensis</name>
    <dbReference type="NCBI Taxonomy" id="1871024"/>
    <lineage>
        <taxon>Bacteria</taxon>
        <taxon>Bacillati</taxon>
        <taxon>Bacillota</taxon>
        <taxon>Clostridia</taxon>
        <taxon>Eubacteriales</taxon>
        <taxon>Clostridiaceae</taxon>
        <taxon>Mordavella</taxon>
    </lineage>
</organism>
<feature type="transmembrane region" description="Helical" evidence="1">
    <location>
        <begin position="89"/>
        <end position="111"/>
    </location>
</feature>